<evidence type="ECO:0000256" key="1">
    <source>
        <dbReference type="PROSITE-ProRule" id="PRU01011"/>
    </source>
</evidence>
<reference evidence="3 4" key="1">
    <citation type="journal article" date="2018" name="Gigascience">
        <title>Genomes of trombidid mites reveal novel predicted allergens and laterally-transferred genes associated with secondary metabolism.</title>
        <authorList>
            <person name="Dong X."/>
            <person name="Chaisiri K."/>
            <person name="Xia D."/>
            <person name="Armstrong S.D."/>
            <person name="Fang Y."/>
            <person name="Donnelly M.J."/>
            <person name="Kadowaki T."/>
            <person name="McGarry J.W."/>
            <person name="Darby A.C."/>
            <person name="Makepeace B.L."/>
        </authorList>
    </citation>
    <scope>NUCLEOTIDE SEQUENCE [LARGE SCALE GENOMIC DNA]</scope>
    <source>
        <strain evidence="3">UoL-WK</strain>
    </source>
</reference>
<accession>A0A443QEP9</accession>
<gene>
    <name evidence="3" type="ORF">B4U79_18562</name>
</gene>
<dbReference type="PROSITE" id="PS51642">
    <property type="entry name" value="HEMOPEXIN_2"/>
    <property type="match status" value="1"/>
</dbReference>
<evidence type="ECO:0000313" key="4">
    <source>
        <dbReference type="Proteomes" id="UP000285301"/>
    </source>
</evidence>
<keyword evidence="2" id="KW-0812">Transmembrane</keyword>
<dbReference type="InterPro" id="IPR036375">
    <property type="entry name" value="Hemopexin-like_dom_sf"/>
</dbReference>
<dbReference type="SUPFAM" id="SSF50923">
    <property type="entry name" value="Hemopexin-like domain"/>
    <property type="match status" value="1"/>
</dbReference>
<evidence type="ECO:0000313" key="3">
    <source>
        <dbReference type="EMBL" id="RWS01480.1"/>
    </source>
</evidence>
<keyword evidence="2" id="KW-0472">Membrane</keyword>
<sequence length="156" mass="17880">METYELDENYLTNFIIGDQHYPRLSGEFGRLPESIDAAFYDGKNRRGYFFKGSFVYIISKWTKNGHPASDASVSIMQEKIFDCSNQKYVSTLENRVTIATIISIVMITMVTVILLGLSACGFAYLTYETHHVKKVVRRKIIKRRASPKSLETFSKD</sequence>
<proteinExistence type="predicted"/>
<protein>
    <submittedName>
        <fullName evidence="3">Uncharacterized protein</fullName>
    </submittedName>
</protein>
<dbReference type="AlphaFoldDB" id="A0A443QEP9"/>
<keyword evidence="2" id="KW-1133">Transmembrane helix</keyword>
<name>A0A443QEP9_9ACAR</name>
<feature type="transmembrane region" description="Helical" evidence="2">
    <location>
        <begin position="98"/>
        <end position="127"/>
    </location>
</feature>
<dbReference type="Proteomes" id="UP000285301">
    <property type="component" value="Unassembled WGS sequence"/>
</dbReference>
<organism evidence="3 4">
    <name type="scientific">Dinothrombium tinctorium</name>
    <dbReference type="NCBI Taxonomy" id="1965070"/>
    <lineage>
        <taxon>Eukaryota</taxon>
        <taxon>Metazoa</taxon>
        <taxon>Ecdysozoa</taxon>
        <taxon>Arthropoda</taxon>
        <taxon>Chelicerata</taxon>
        <taxon>Arachnida</taxon>
        <taxon>Acari</taxon>
        <taxon>Acariformes</taxon>
        <taxon>Trombidiformes</taxon>
        <taxon>Prostigmata</taxon>
        <taxon>Anystina</taxon>
        <taxon>Parasitengona</taxon>
        <taxon>Trombidioidea</taxon>
        <taxon>Trombidiidae</taxon>
        <taxon>Dinothrombium</taxon>
    </lineage>
</organism>
<keyword evidence="4" id="KW-1185">Reference proteome</keyword>
<dbReference type="EMBL" id="NCKU01009129">
    <property type="protein sequence ID" value="RWS01480.1"/>
    <property type="molecule type" value="Genomic_DNA"/>
</dbReference>
<comment type="caution">
    <text evidence="3">The sequence shown here is derived from an EMBL/GenBank/DDBJ whole genome shotgun (WGS) entry which is preliminary data.</text>
</comment>
<evidence type="ECO:0000256" key="2">
    <source>
        <dbReference type="SAM" id="Phobius"/>
    </source>
</evidence>
<dbReference type="OrthoDB" id="406838at2759"/>
<feature type="repeat" description="Hemopexin" evidence="1">
    <location>
        <begin position="32"/>
        <end position="77"/>
    </location>
</feature>
<dbReference type="InterPro" id="IPR018487">
    <property type="entry name" value="Hemopexin-like_repeat"/>
</dbReference>
<dbReference type="Gene3D" id="2.110.10.10">
    <property type="entry name" value="Hemopexin-like domain"/>
    <property type="match status" value="1"/>
</dbReference>